<feature type="repeat" description="TPR" evidence="3">
    <location>
        <begin position="335"/>
        <end position="368"/>
    </location>
</feature>
<reference evidence="4" key="1">
    <citation type="journal article" date="2021" name="Antonie Van Leeuwenhoek">
        <title>Draft genome and description of Waterburya agarophytonicola gen. nov. sp. nov. (Pleurocapsales, Cyanobacteria): a seaweed symbiont.</title>
        <authorList>
            <person name="Bonthond G."/>
            <person name="Shalygin S."/>
            <person name="Bayer T."/>
            <person name="Weinberger F."/>
        </authorList>
    </citation>
    <scope>NUCLEOTIDE SEQUENCE</scope>
    <source>
        <strain evidence="4">KI4</strain>
    </source>
</reference>
<evidence type="ECO:0000256" key="2">
    <source>
        <dbReference type="ARBA" id="ARBA00022803"/>
    </source>
</evidence>
<dbReference type="Gene3D" id="2.40.10.10">
    <property type="entry name" value="Trypsin-like serine proteases"/>
    <property type="match status" value="2"/>
</dbReference>
<feature type="repeat" description="TPR" evidence="3">
    <location>
        <begin position="301"/>
        <end position="334"/>
    </location>
</feature>
<dbReference type="AlphaFoldDB" id="A0A964FGG4"/>
<name>A0A964FGG4_9CYAN</name>
<dbReference type="Pfam" id="PF13365">
    <property type="entry name" value="Trypsin_2"/>
    <property type="match status" value="1"/>
</dbReference>
<dbReference type="InterPro" id="IPR019734">
    <property type="entry name" value="TPR_rpt"/>
</dbReference>
<evidence type="ECO:0000256" key="1">
    <source>
        <dbReference type="ARBA" id="ARBA00022737"/>
    </source>
</evidence>
<dbReference type="GO" id="GO:0006508">
    <property type="term" value="P:proteolysis"/>
    <property type="evidence" value="ECO:0007669"/>
    <property type="project" value="UniProtKB-KW"/>
</dbReference>
<keyword evidence="4" id="KW-0378">Hydrolase</keyword>
<dbReference type="InterPro" id="IPR011990">
    <property type="entry name" value="TPR-like_helical_dom_sf"/>
</dbReference>
<feature type="repeat" description="TPR" evidence="3">
    <location>
        <begin position="369"/>
        <end position="402"/>
    </location>
</feature>
<dbReference type="SUPFAM" id="SSF48452">
    <property type="entry name" value="TPR-like"/>
    <property type="match status" value="1"/>
</dbReference>
<dbReference type="EMBL" id="JADWDC010000032">
    <property type="protein sequence ID" value="MCC0177986.1"/>
    <property type="molecule type" value="Genomic_DNA"/>
</dbReference>
<keyword evidence="2 3" id="KW-0802">TPR repeat</keyword>
<gene>
    <name evidence="4" type="ORF">I4641_13460</name>
</gene>
<dbReference type="PANTHER" id="PTHR44858:SF1">
    <property type="entry name" value="UDP-N-ACETYLGLUCOSAMINE--PEPTIDE N-ACETYLGLUCOSAMINYLTRANSFERASE SPINDLY-RELATED"/>
    <property type="match status" value="1"/>
</dbReference>
<dbReference type="InterPro" id="IPR050498">
    <property type="entry name" value="Ycf3"/>
</dbReference>
<dbReference type="PROSITE" id="PS50005">
    <property type="entry name" value="TPR"/>
    <property type="match status" value="3"/>
</dbReference>
<keyword evidence="1" id="KW-0677">Repeat</keyword>
<dbReference type="InterPro" id="IPR043504">
    <property type="entry name" value="Peptidase_S1_PA_chymotrypsin"/>
</dbReference>
<dbReference type="PANTHER" id="PTHR44858">
    <property type="entry name" value="TETRATRICOPEPTIDE REPEAT PROTEIN 6"/>
    <property type="match status" value="1"/>
</dbReference>
<dbReference type="Gene3D" id="1.25.40.10">
    <property type="entry name" value="Tetratricopeptide repeat domain"/>
    <property type="match status" value="2"/>
</dbReference>
<accession>A0A964FGG4</accession>
<dbReference type="GO" id="GO:0008233">
    <property type="term" value="F:peptidase activity"/>
    <property type="evidence" value="ECO:0007669"/>
    <property type="project" value="UniProtKB-KW"/>
</dbReference>
<dbReference type="SMART" id="SM00028">
    <property type="entry name" value="TPR"/>
    <property type="match status" value="5"/>
</dbReference>
<comment type="caution">
    <text evidence="4">The sequence shown here is derived from an EMBL/GenBank/DDBJ whole genome shotgun (WGS) entry which is preliminary data.</text>
</comment>
<dbReference type="PROSITE" id="PS50293">
    <property type="entry name" value="TPR_REGION"/>
    <property type="match status" value="1"/>
</dbReference>
<keyword evidence="5" id="KW-1185">Reference proteome</keyword>
<evidence type="ECO:0000256" key="3">
    <source>
        <dbReference type="PROSITE-ProRule" id="PRU00339"/>
    </source>
</evidence>
<organism evidence="4 5">
    <name type="scientific">Waterburya agarophytonicola KI4</name>
    <dbReference type="NCBI Taxonomy" id="2874699"/>
    <lineage>
        <taxon>Bacteria</taxon>
        <taxon>Bacillati</taxon>
        <taxon>Cyanobacteriota</taxon>
        <taxon>Cyanophyceae</taxon>
        <taxon>Pleurocapsales</taxon>
        <taxon>Hyellaceae</taxon>
        <taxon>Waterburya</taxon>
        <taxon>Waterburya agarophytonicola</taxon>
    </lineage>
</organism>
<proteinExistence type="predicted"/>
<dbReference type="SUPFAM" id="SSF50494">
    <property type="entry name" value="Trypsin-like serine proteases"/>
    <property type="match status" value="1"/>
</dbReference>
<dbReference type="Proteomes" id="UP000729733">
    <property type="component" value="Unassembled WGS sequence"/>
</dbReference>
<evidence type="ECO:0000313" key="4">
    <source>
        <dbReference type="EMBL" id="MCC0177986.1"/>
    </source>
</evidence>
<dbReference type="RefSeq" id="WP_229641052.1">
    <property type="nucleotide sequence ID" value="NZ_JADWDC010000032.1"/>
</dbReference>
<evidence type="ECO:0000313" key="5">
    <source>
        <dbReference type="Proteomes" id="UP000729733"/>
    </source>
</evidence>
<dbReference type="InterPro" id="IPR009003">
    <property type="entry name" value="Peptidase_S1_PA"/>
</dbReference>
<protein>
    <submittedName>
        <fullName evidence="4">Serine protease</fullName>
    </submittedName>
</protein>
<dbReference type="Pfam" id="PF13432">
    <property type="entry name" value="TPR_16"/>
    <property type="match status" value="1"/>
</dbReference>
<sequence>MFLNRQFLNSYLATAIASTAGIIILAPEIVLAKSPTEIAAVAEVVTVKIDNNLGVPGGSGVIIAKENNSYTVLTANHVVKNVNIGYLVKTPDNQEYKVTGVKNLRENGLDLASITFQSDREYSVATIGDSEYAVPGASIFVSGYPLTAEVDQERHWEFTTGTVTSIRETAAEGYSMRYQALTRRGMSGGGVFDTSGRLVGIHGQGDVIGSVRNESSSIPEPLKTGFNAAIPIKNFTEFLEVTGLSKNALNIDGGKPDREEGDIDVEATKNYVEGLELLAQGDVTRANDYLIEAADKNPNNVVAIYYQGLIDYTKRDLHAAIANYDRAIKNNPNFALAYFSRGLAQYRQGNRNQALEDYNSAIRLNPTDPWSYLNRGIVKEDLADLDGALEDYNRSIHIAPDYGKSYHNRGAVLYSRREFEAASADFKKASEIFFQQGDTNSYNVAIDGLNKAQKAFMNSQNK</sequence>
<keyword evidence="4" id="KW-0645">Protease</keyword>